<dbReference type="AlphaFoldDB" id="A0A923RX44"/>
<keyword evidence="3" id="KW-1185">Reference proteome</keyword>
<name>A0A923RX44_9FIRM</name>
<dbReference type="EMBL" id="JACOPL010000001">
    <property type="protein sequence ID" value="MBC5724005.1"/>
    <property type="molecule type" value="Genomic_DNA"/>
</dbReference>
<dbReference type="RefSeq" id="WP_054325875.1">
    <property type="nucleotide sequence ID" value="NZ_JACOPL010000001.1"/>
</dbReference>
<proteinExistence type="predicted"/>
<gene>
    <name evidence="2" type="ORF">H8S45_00765</name>
</gene>
<feature type="signal peptide" evidence="1">
    <location>
        <begin position="1"/>
        <end position="26"/>
    </location>
</feature>
<protein>
    <recommendedName>
        <fullName evidence="4">Lipoprotein</fullName>
    </recommendedName>
</protein>
<evidence type="ECO:0000313" key="2">
    <source>
        <dbReference type="EMBL" id="MBC5724005.1"/>
    </source>
</evidence>
<keyword evidence="1" id="KW-0732">Signal</keyword>
<feature type="chain" id="PRO_5037656805" description="Lipoprotein" evidence="1">
    <location>
        <begin position="27"/>
        <end position="180"/>
    </location>
</feature>
<dbReference type="Proteomes" id="UP000606499">
    <property type="component" value="Unassembled WGS sequence"/>
</dbReference>
<comment type="caution">
    <text evidence="2">The sequence shown here is derived from an EMBL/GenBank/DDBJ whole genome shotgun (WGS) entry which is preliminary data.</text>
</comment>
<sequence>MKKKTFAGGISLVCALLLMGCSIAGAGTSKKSDTEQAEAIQYTIADADELIGKADRDIADVFGGGEENWTSDKSTYIGRMYQTELYGESVTIHAVCGGEKTVDAVSIWITDGGQEVADELVQIWQDRVTAFTGTEMQDQGIAEESGAKSWKWPASDRFYTLRLMGNILTLDINPAVGEIK</sequence>
<evidence type="ECO:0000313" key="3">
    <source>
        <dbReference type="Proteomes" id="UP000606499"/>
    </source>
</evidence>
<evidence type="ECO:0000256" key="1">
    <source>
        <dbReference type="SAM" id="SignalP"/>
    </source>
</evidence>
<evidence type="ECO:0008006" key="4">
    <source>
        <dbReference type="Google" id="ProtNLM"/>
    </source>
</evidence>
<organism evidence="2 3">
    <name type="scientific">Agathobaculum faecis</name>
    <dbReference type="NCBI Taxonomy" id="2763013"/>
    <lineage>
        <taxon>Bacteria</taxon>
        <taxon>Bacillati</taxon>
        <taxon>Bacillota</taxon>
        <taxon>Clostridia</taxon>
        <taxon>Eubacteriales</taxon>
        <taxon>Butyricicoccaceae</taxon>
        <taxon>Agathobaculum</taxon>
    </lineage>
</organism>
<reference evidence="2" key="1">
    <citation type="submission" date="2020-08" db="EMBL/GenBank/DDBJ databases">
        <title>Genome public.</title>
        <authorList>
            <person name="Liu C."/>
            <person name="Sun Q."/>
        </authorList>
    </citation>
    <scope>NUCLEOTIDE SEQUENCE</scope>
    <source>
        <strain evidence="2">NSJ-28</strain>
    </source>
</reference>
<dbReference type="PROSITE" id="PS51257">
    <property type="entry name" value="PROKAR_LIPOPROTEIN"/>
    <property type="match status" value="1"/>
</dbReference>
<accession>A0A923RX44</accession>